<evidence type="ECO:0000313" key="5">
    <source>
        <dbReference type="Proteomes" id="UP000064844"/>
    </source>
</evidence>
<keyword evidence="1" id="KW-0408">Iron</keyword>
<keyword evidence="5" id="KW-1185">Reference proteome</keyword>
<dbReference type="STRING" id="1297617.IB211_03291c"/>
<dbReference type="PANTHER" id="PTHR36577">
    <property type="entry name" value="DUF521 DOMAIN PROTEIN (AFU_ORTHOLOGUE AFUA_6G00490)"/>
    <property type="match status" value="1"/>
</dbReference>
<dbReference type="eggNOG" id="COG1679">
    <property type="taxonomic scope" value="Bacteria"/>
</dbReference>
<evidence type="ECO:0000256" key="1">
    <source>
        <dbReference type="ARBA" id="ARBA00023004"/>
    </source>
</evidence>
<dbReference type="KEGG" id="ibu:IB211_03291c"/>
<dbReference type="RefSeq" id="WP_058118638.1">
    <property type="nucleotide sequence ID" value="NZ_CP011307.1"/>
</dbReference>
<dbReference type="Proteomes" id="UP000064844">
    <property type="component" value="Chromosome"/>
</dbReference>
<dbReference type="Pfam" id="PF04412">
    <property type="entry name" value="AcnX"/>
    <property type="match status" value="1"/>
</dbReference>
<evidence type="ECO:0000256" key="2">
    <source>
        <dbReference type="ARBA" id="ARBA00023239"/>
    </source>
</evidence>
<dbReference type="GO" id="GO:0016829">
    <property type="term" value="F:lyase activity"/>
    <property type="evidence" value="ECO:0007669"/>
    <property type="project" value="UniProtKB-KW"/>
</dbReference>
<gene>
    <name evidence="4" type="ORF">IB211_03291c</name>
</gene>
<dbReference type="InterPro" id="IPR007506">
    <property type="entry name" value="PMDh-L-like_dom"/>
</dbReference>
<protein>
    <recommendedName>
        <fullName evidence="3">Phosphomevalonate dehydratase large subunit-like domain-containing protein</fullName>
    </recommendedName>
</protein>
<evidence type="ECO:0000313" key="4">
    <source>
        <dbReference type="EMBL" id="ALP95679.1"/>
    </source>
</evidence>
<dbReference type="PANTHER" id="PTHR36577:SF3">
    <property type="entry name" value="DUF521 DOMAIN PROTEIN (AFU_ORTHOLOGUE AFUA_6G00490)"/>
    <property type="match status" value="1"/>
</dbReference>
<reference evidence="4 5" key="1">
    <citation type="journal article" date="2015" name="Nat. Commun.">
        <title>Production of butyrate from lysine and the Amadori product fructoselysine by a human gut commensal.</title>
        <authorList>
            <person name="Bui T.P."/>
            <person name="Ritari J."/>
            <person name="Boeren S."/>
            <person name="de Waard P."/>
            <person name="Plugge C.M."/>
            <person name="de Vos W.M."/>
        </authorList>
    </citation>
    <scope>NUCLEOTIDE SEQUENCE [LARGE SCALE GENOMIC DNA]</scope>
    <source>
        <strain evidence="4 5">AF211</strain>
    </source>
</reference>
<sequence length="439" mass="48756">MIRLTPYEQRMLNGEFGAAKQVALQKIIDYAQILGAEELVPITKAHLCCGSTCEPADFPDGNLDRPDILAMGYHDWQTKLKCPGLDPATFNSFNESTYVMDDVHCCDTFQWQWTQQTKEFYENNRQILSDAADRGVMIGSTCAPYLAGWLPVMGEYFVTTESSNVLYSNSILGARGYGGGGNTTFCAAICGRAPKWGLHLPENRHGTHVFHVACDTKDKTDWDLLGAAVGRRLAPNAVPVICGDFERPDLIKLKTFFTALAVTSGCELCLIVGVSPEAQTYEMAMGGHEPVAEFTITNEILQTYWDEVCHKESGPADYLQIGCPNCSAEELINIWRYMNGRKVKKGVRFCVFTNIAQYAMAEQAHIIQDLKDWGVEILTSGCILRTINVAKGAKSLGLSSFKLCNGSKDERDCPIYYGSDEQVIDAAISGYWEVKRRYE</sequence>
<dbReference type="AlphaFoldDB" id="A0A0S2W8Q5"/>
<keyword evidence="2" id="KW-0456">Lyase</keyword>
<accession>A0A0S2W8Q5</accession>
<dbReference type="EMBL" id="CP011307">
    <property type="protein sequence ID" value="ALP95679.1"/>
    <property type="molecule type" value="Genomic_DNA"/>
</dbReference>
<organism evidence="4 5">
    <name type="scientific">Intestinimonas butyriciproducens</name>
    <dbReference type="NCBI Taxonomy" id="1297617"/>
    <lineage>
        <taxon>Bacteria</taxon>
        <taxon>Bacillati</taxon>
        <taxon>Bacillota</taxon>
        <taxon>Clostridia</taxon>
        <taxon>Eubacteriales</taxon>
        <taxon>Intestinimonas</taxon>
    </lineage>
</organism>
<proteinExistence type="predicted"/>
<feature type="domain" description="Phosphomevalonate dehydratase large subunit-like" evidence="3">
    <location>
        <begin position="2"/>
        <end position="424"/>
    </location>
</feature>
<evidence type="ECO:0000259" key="3">
    <source>
        <dbReference type="Pfam" id="PF04412"/>
    </source>
</evidence>
<reference evidence="5" key="2">
    <citation type="submission" date="2015-04" db="EMBL/GenBank/DDBJ databases">
        <title>A butyrogenic pathway from the amino acid lysine in a human gut commensal.</title>
        <authorList>
            <person name="de Vos W.M."/>
            <person name="Bui N.T.P."/>
            <person name="Plugge C.M."/>
            <person name="Ritari J."/>
        </authorList>
    </citation>
    <scope>NUCLEOTIDE SEQUENCE [LARGE SCALE GENOMIC DNA]</scope>
    <source>
        <strain evidence="5">AF211</strain>
    </source>
</reference>
<name>A0A0S2W8Q5_9FIRM</name>